<dbReference type="Proteomes" id="UP000292665">
    <property type="component" value="Unassembled WGS sequence"/>
</dbReference>
<feature type="transmembrane region" description="Helical" evidence="1">
    <location>
        <begin position="259"/>
        <end position="281"/>
    </location>
</feature>
<dbReference type="RefSeq" id="WP_009243406.1">
    <property type="nucleotide sequence ID" value="NZ_AP028249.1"/>
</dbReference>
<gene>
    <name evidence="3" type="ORF">EAI93_13295</name>
    <name evidence="2" type="ORF">ERS852456_01731</name>
</gene>
<evidence type="ECO:0000313" key="2">
    <source>
        <dbReference type="EMBL" id="CUO14600.1"/>
    </source>
</evidence>
<sequence length="742" mass="85538">MKSVMYEWKKFRAFRYFWFLCSVFFLFNIWTLSEKMKMEMYDAGAVKQIYADLKAQPEEKRKEWIEKLPEKKVPVYTGNEYAEEMLYNKIFQEYRQVNRYDKYLEEIKEKSASMSSAIFSNEGTFAYRNAQITPDAYEKLKGLKLKSDVSDGVIFATEAEFTDLCIVFMLAVTVYFLVLDEKKNKLYPLLRSCYRGRGSVIGAKLTVAACVTALLVLLFYGVDYLYAWQKYGFGDLSRPIQSVTTMYESPYMMSVGMFLFLYLIVKMAVCYVIILGMIWIAQKSETPSGAMIGIGAVGIAEYMLSAFLPSVSYADVFKYVNLAEYMKVYPLFSKYHNLDFFDNPVNAMTVFRIVLPVVLVLFVLGNVRRFFRCAKTKRRWRRERKNSSRIGFISDKLYFYESVKCLFSNRAIWVCIAVMYGAVLVGNSIPTYRDIKEEYYKFYMTDQQGKMTEEKVEYFNEERKRFEEIYSMTPENSDLTAVEIVQKQEENKYAHEGFSEAYSQVMYIMSNNQGKGVNEQELVYEKGYQLLFGDKAVKERLIGILLCVIAAVYSASGVLGTEYDLKVMNLLRSTKRGRKELFLKKLGVSFGITAVIFVLVKIPAILKVVGEYPLECWGAKVRSMMFAGQSVINCSIFGYVLMLMIMQLVTLFVIVFSTMALSVVLKDSTMTMILSLLLFGGPLLIEWGGVPIVHYLSLNSLLDGHQILQGNWLVLISEIVIFWGALSFAAGYVLYRAYENRR</sequence>
<reference evidence="3 5" key="2">
    <citation type="journal article" date="2019" name="Science, e1252229">
        <title>Invertible promoters mediate bacterial phase variation, antibiotic resistance, and host adaptation in the gut.</title>
        <authorList>
            <person name="Jiang X."/>
            <person name="Hall A.B."/>
            <person name="Arthur T.D."/>
            <person name="Plichta D.R."/>
            <person name="Covington C.T."/>
            <person name="Poyet M."/>
            <person name="Crothers J."/>
            <person name="Moses P.L."/>
            <person name="Tolonen A.C."/>
            <person name="Vlamakis H."/>
            <person name="Alm E.J."/>
            <person name="Xavier R.J."/>
        </authorList>
    </citation>
    <scope>NUCLEOTIDE SEQUENCE [LARGE SCALE GENOMIC DNA]</scope>
    <source>
        <strain evidence="3">Aa_0143</strain>
        <strain evidence="5">aa_0143</strain>
    </source>
</reference>
<keyword evidence="1" id="KW-0812">Transmembrane</keyword>
<feature type="transmembrane region" description="Helical" evidence="1">
    <location>
        <begin position="288"/>
        <end position="308"/>
    </location>
</feature>
<keyword evidence="1" id="KW-1133">Transmembrane helix</keyword>
<evidence type="ECO:0000313" key="4">
    <source>
        <dbReference type="Proteomes" id="UP000095787"/>
    </source>
</evidence>
<evidence type="ECO:0000256" key="1">
    <source>
        <dbReference type="SAM" id="Phobius"/>
    </source>
</evidence>
<dbReference type="EMBL" id="RCYR01000047">
    <property type="protein sequence ID" value="RYS76484.1"/>
    <property type="molecule type" value="Genomic_DNA"/>
</dbReference>
<feature type="transmembrane region" description="Helical" evidence="1">
    <location>
        <begin position="541"/>
        <end position="565"/>
    </location>
</feature>
<keyword evidence="1" id="KW-0472">Membrane</keyword>
<organism evidence="2 4">
    <name type="scientific">[Ruminococcus] torques</name>
    <dbReference type="NCBI Taxonomy" id="33039"/>
    <lineage>
        <taxon>Bacteria</taxon>
        <taxon>Bacillati</taxon>
        <taxon>Bacillota</taxon>
        <taxon>Clostridia</taxon>
        <taxon>Lachnospirales</taxon>
        <taxon>Lachnospiraceae</taxon>
        <taxon>Mediterraneibacter</taxon>
    </lineage>
</organism>
<reference evidence="2 4" key="1">
    <citation type="submission" date="2015-09" db="EMBL/GenBank/DDBJ databases">
        <authorList>
            <consortium name="Pathogen Informatics"/>
        </authorList>
    </citation>
    <scope>NUCLEOTIDE SEQUENCE [LARGE SCALE GENOMIC DNA]</scope>
    <source>
        <strain evidence="2 4">2789STDY5834841</strain>
    </source>
</reference>
<feature type="transmembrane region" description="Helical" evidence="1">
    <location>
        <begin position="161"/>
        <end position="179"/>
    </location>
</feature>
<feature type="transmembrane region" description="Helical" evidence="1">
    <location>
        <begin position="200"/>
        <end position="222"/>
    </location>
</feature>
<evidence type="ECO:0000313" key="5">
    <source>
        <dbReference type="Proteomes" id="UP000292665"/>
    </source>
</evidence>
<feature type="transmembrane region" description="Helical" evidence="1">
    <location>
        <begin position="672"/>
        <end position="692"/>
    </location>
</feature>
<feature type="transmembrane region" description="Helical" evidence="1">
    <location>
        <begin position="586"/>
        <end position="606"/>
    </location>
</feature>
<feature type="transmembrane region" description="Helical" evidence="1">
    <location>
        <begin position="636"/>
        <end position="665"/>
    </location>
</feature>
<evidence type="ECO:0000313" key="3">
    <source>
        <dbReference type="EMBL" id="RYS76484.1"/>
    </source>
</evidence>
<dbReference type="Proteomes" id="UP000095787">
    <property type="component" value="Unassembled WGS sequence"/>
</dbReference>
<feature type="transmembrane region" description="Helical" evidence="1">
    <location>
        <begin position="350"/>
        <end position="371"/>
    </location>
</feature>
<dbReference type="EMBL" id="CYZO01000021">
    <property type="protein sequence ID" value="CUO14600.1"/>
    <property type="molecule type" value="Genomic_DNA"/>
</dbReference>
<dbReference type="AlphaFoldDB" id="A0A174CS12"/>
<feature type="transmembrane region" description="Helical" evidence="1">
    <location>
        <begin position="712"/>
        <end position="735"/>
    </location>
</feature>
<name>A0A174CS12_9FIRM</name>
<feature type="transmembrane region" description="Helical" evidence="1">
    <location>
        <begin position="12"/>
        <end position="32"/>
    </location>
</feature>
<accession>A0A174CS12</accession>
<proteinExistence type="predicted"/>
<feature type="transmembrane region" description="Helical" evidence="1">
    <location>
        <begin position="411"/>
        <end position="429"/>
    </location>
</feature>
<protein>
    <submittedName>
        <fullName evidence="3">ABC transporter permease</fullName>
    </submittedName>
    <submittedName>
        <fullName evidence="2">ABC-type transport system involved in multi-copper enzyme maturation, permease component</fullName>
    </submittedName>
</protein>